<evidence type="ECO:0000256" key="9">
    <source>
        <dbReference type="ARBA" id="ARBA00023049"/>
    </source>
</evidence>
<dbReference type="Pfam" id="PF11838">
    <property type="entry name" value="ERAP1_C"/>
    <property type="match status" value="1"/>
</dbReference>
<dbReference type="Pfam" id="PF01433">
    <property type="entry name" value="Peptidase_M1"/>
    <property type="match status" value="1"/>
</dbReference>
<dbReference type="GO" id="GO:0006508">
    <property type="term" value="P:proteolysis"/>
    <property type="evidence" value="ECO:0007669"/>
    <property type="project" value="UniProtKB-KW"/>
</dbReference>
<feature type="domain" description="Aminopeptidase N-like N-terminal" evidence="18">
    <location>
        <begin position="82"/>
        <end position="277"/>
    </location>
</feature>
<gene>
    <name evidence="19" type="ORF">WR25_13118</name>
</gene>
<dbReference type="CDD" id="cd09601">
    <property type="entry name" value="M1_APN-Q_like"/>
    <property type="match status" value="1"/>
</dbReference>
<comment type="similarity">
    <text evidence="2 15">Belongs to the peptidase M1 family.</text>
</comment>
<dbReference type="InterPro" id="IPR050344">
    <property type="entry name" value="Peptidase_M1_aminopeptidases"/>
</dbReference>
<dbReference type="GO" id="GO:0005615">
    <property type="term" value="C:extracellular space"/>
    <property type="evidence" value="ECO:0007669"/>
    <property type="project" value="TreeGrafter"/>
</dbReference>
<evidence type="ECO:0000259" key="17">
    <source>
        <dbReference type="Pfam" id="PF11838"/>
    </source>
</evidence>
<feature type="active site" description="Proton acceptor" evidence="12">
    <location>
        <position position="385"/>
    </location>
</feature>
<dbReference type="Gene3D" id="2.60.40.1910">
    <property type="match status" value="1"/>
</dbReference>
<keyword evidence="15" id="KW-0031">Aminopeptidase</keyword>
<dbReference type="PANTHER" id="PTHR11533:SF301">
    <property type="entry name" value="AMINOPEPTIDASE"/>
    <property type="match status" value="1"/>
</dbReference>
<evidence type="ECO:0000256" key="5">
    <source>
        <dbReference type="ARBA" id="ARBA00022723"/>
    </source>
</evidence>
<evidence type="ECO:0000256" key="1">
    <source>
        <dbReference type="ARBA" id="ARBA00004167"/>
    </source>
</evidence>
<keyword evidence="8 15" id="KW-1133">Transmembrane helix</keyword>
<evidence type="ECO:0000256" key="2">
    <source>
        <dbReference type="ARBA" id="ARBA00010136"/>
    </source>
</evidence>
<keyword evidence="20" id="KW-1185">Reference proteome</keyword>
<dbReference type="OrthoDB" id="10031169at2759"/>
<dbReference type="PRINTS" id="PR00756">
    <property type="entry name" value="ALADIPTASE"/>
</dbReference>
<dbReference type="GO" id="GO:0070006">
    <property type="term" value="F:metalloaminopeptidase activity"/>
    <property type="evidence" value="ECO:0007669"/>
    <property type="project" value="TreeGrafter"/>
</dbReference>
<feature type="binding site" evidence="13">
    <location>
        <position position="407"/>
    </location>
    <ligand>
        <name>Zn(2+)</name>
        <dbReference type="ChEBI" id="CHEBI:29105"/>
        <note>catalytic</note>
    </ligand>
</feature>
<dbReference type="GO" id="GO:0042277">
    <property type="term" value="F:peptide binding"/>
    <property type="evidence" value="ECO:0007669"/>
    <property type="project" value="TreeGrafter"/>
</dbReference>
<dbReference type="SUPFAM" id="SSF63737">
    <property type="entry name" value="Leukotriene A4 hydrolase N-terminal domain"/>
    <property type="match status" value="1"/>
</dbReference>
<keyword evidence="6 15" id="KW-0378">Hydrolase</keyword>
<dbReference type="EC" id="3.4.11.-" evidence="15"/>
<dbReference type="Proteomes" id="UP000218231">
    <property type="component" value="Unassembled WGS sequence"/>
</dbReference>
<feature type="site" description="Transition state stabilizer" evidence="14">
    <location>
        <position position="471"/>
    </location>
</feature>
<dbReference type="InterPro" id="IPR014782">
    <property type="entry name" value="Peptidase_M1_dom"/>
</dbReference>
<organism evidence="19 20">
    <name type="scientific">Diploscapter pachys</name>
    <dbReference type="NCBI Taxonomy" id="2018661"/>
    <lineage>
        <taxon>Eukaryota</taxon>
        <taxon>Metazoa</taxon>
        <taxon>Ecdysozoa</taxon>
        <taxon>Nematoda</taxon>
        <taxon>Chromadorea</taxon>
        <taxon>Rhabditida</taxon>
        <taxon>Rhabditina</taxon>
        <taxon>Rhabditomorpha</taxon>
        <taxon>Rhabditoidea</taxon>
        <taxon>Rhabditidae</taxon>
        <taxon>Diploscapter</taxon>
    </lineage>
</organism>
<dbReference type="FunFam" id="1.10.390.10:FF:000016">
    <property type="entry name" value="Glutamyl aminopeptidase"/>
    <property type="match status" value="1"/>
</dbReference>
<feature type="domain" description="ERAP1-like C-terminal" evidence="17">
    <location>
        <begin position="622"/>
        <end position="955"/>
    </location>
</feature>
<dbReference type="Gene3D" id="2.60.40.1730">
    <property type="entry name" value="tricorn interacting facor f3 domain"/>
    <property type="match status" value="1"/>
</dbReference>
<evidence type="ECO:0000256" key="10">
    <source>
        <dbReference type="ARBA" id="ARBA00023136"/>
    </source>
</evidence>
<dbReference type="PANTHER" id="PTHR11533">
    <property type="entry name" value="PROTEASE M1 ZINC METALLOPROTEASE"/>
    <property type="match status" value="1"/>
</dbReference>
<proteinExistence type="inferred from homology"/>
<dbReference type="GO" id="GO:0043171">
    <property type="term" value="P:peptide catabolic process"/>
    <property type="evidence" value="ECO:0007669"/>
    <property type="project" value="TreeGrafter"/>
</dbReference>
<keyword evidence="11" id="KW-0325">Glycoprotein</keyword>
<accession>A0A2A2KCP9</accession>
<dbReference type="SUPFAM" id="SSF55486">
    <property type="entry name" value="Metalloproteases ('zincins'), catalytic domain"/>
    <property type="match status" value="1"/>
</dbReference>
<feature type="domain" description="Peptidase M1 membrane alanine aminopeptidase" evidence="16">
    <location>
        <begin position="312"/>
        <end position="540"/>
    </location>
</feature>
<dbReference type="STRING" id="2018661.A0A2A2KCP9"/>
<evidence type="ECO:0000256" key="7">
    <source>
        <dbReference type="ARBA" id="ARBA00022833"/>
    </source>
</evidence>
<evidence type="ECO:0000313" key="19">
    <source>
        <dbReference type="EMBL" id="PAV71653.1"/>
    </source>
</evidence>
<keyword evidence="5 13" id="KW-0479">Metal-binding</keyword>
<dbReference type="InterPro" id="IPR045357">
    <property type="entry name" value="Aminopeptidase_N-like_N"/>
</dbReference>
<evidence type="ECO:0000256" key="12">
    <source>
        <dbReference type="PIRSR" id="PIRSR634016-1"/>
    </source>
</evidence>
<dbReference type="InterPro" id="IPR027268">
    <property type="entry name" value="Peptidase_M4/M1_CTD_sf"/>
</dbReference>
<keyword evidence="3 15" id="KW-0645">Protease</keyword>
<evidence type="ECO:0000313" key="20">
    <source>
        <dbReference type="Proteomes" id="UP000218231"/>
    </source>
</evidence>
<dbReference type="InterPro" id="IPR001930">
    <property type="entry name" value="Peptidase_M1"/>
</dbReference>
<evidence type="ECO:0000259" key="18">
    <source>
        <dbReference type="Pfam" id="PF17900"/>
    </source>
</evidence>
<evidence type="ECO:0000256" key="8">
    <source>
        <dbReference type="ARBA" id="ARBA00022989"/>
    </source>
</evidence>
<comment type="subcellular location">
    <subcellularLocation>
        <location evidence="1">Membrane</location>
        <topology evidence="1">Single-pass membrane protein</topology>
    </subcellularLocation>
</comment>
<dbReference type="GO" id="GO:0016020">
    <property type="term" value="C:membrane"/>
    <property type="evidence" value="ECO:0007669"/>
    <property type="project" value="UniProtKB-SubCell"/>
</dbReference>
<keyword evidence="9 15" id="KW-0482">Metalloprotease</keyword>
<dbReference type="EMBL" id="LIAE01008954">
    <property type="protein sequence ID" value="PAV71653.1"/>
    <property type="molecule type" value="Genomic_DNA"/>
</dbReference>
<dbReference type="Pfam" id="PF17900">
    <property type="entry name" value="Peptidase_M1_N"/>
    <property type="match status" value="1"/>
</dbReference>
<evidence type="ECO:0000259" key="16">
    <source>
        <dbReference type="Pfam" id="PF01433"/>
    </source>
</evidence>
<evidence type="ECO:0000256" key="6">
    <source>
        <dbReference type="ARBA" id="ARBA00022801"/>
    </source>
</evidence>
<reference evidence="19 20" key="1">
    <citation type="journal article" date="2017" name="Curr. Biol.">
        <title>Genome architecture and evolution of a unichromosomal asexual nematode.</title>
        <authorList>
            <person name="Fradin H."/>
            <person name="Zegar C."/>
            <person name="Gutwein M."/>
            <person name="Lucas J."/>
            <person name="Kovtun M."/>
            <person name="Corcoran D."/>
            <person name="Baugh L.R."/>
            <person name="Kiontke K."/>
            <person name="Gunsalus K."/>
            <person name="Fitch D.H."/>
            <person name="Piano F."/>
        </authorList>
    </citation>
    <scope>NUCLEOTIDE SEQUENCE [LARGE SCALE GENOMIC DNA]</scope>
    <source>
        <strain evidence="19">PF1309</strain>
    </source>
</reference>
<sequence>MGSPGPKPRNLAGPMGCTRRSAFISTVILVVAVLLTVLITYHFTKSAVQAEYGDINLLKAEEQKSGEIITAEELRLPNNIEPIHYNLTMKTYLPGYEVAPPATKNLTFEAQVIMTFKVTQTSRKIVVNSANLNIVHDECRVIVNNKPVKISRIEEIPKLEKLDFNLDESIEKDTMGELKIVYTGDISADLKGFYQSAYYSRKNEKIIAAVSQMEPSDARRMVPCMDEPSFKANWTVTIIHPKGTTALSNGIDLSTQEHTEGFMKTRFATTPKMSTYLLAVLVSAFEKIEKKTKRGTLFRIWARPEAINTTQYALEAGVKVLEFYEGYYGVSFPLEKQDMVAVPDFSAGAMENWGLVTYRETDLLYDPKIYSNEGKRRVAVVIAHELAHQWFGNLVTMRWWDNLWLNEGFATFVEYIGANHISDGAFQMDDYFIEAAQESAMETDKVASSHPLSFTVAKVEDVTEAFDGISYEKGGSFIQMLSTVMGKKSFDKGINLYLKQHSYSNAAAEDLWAALDKVLPDNVKGPDGNKLSVKEFANQWTKQMGYPVVTVNRLNSTTALLTQERFKPNKEAQEKAAYRNNQYGYKWDVPIWYMYGNDQTIRMAWLPRDQPLHLNLPKDTVLIVNPDSRGFYRTNYNVSDWKTIAEMLNKDPESLPYRAKTRLLFDAYELANDDKLDFTVLFDLFSYVKKETNYFPALAVLENLNAIRNHYGSEPEKIYLEKFYKSLLDANYQKISDLSYIENNYQNDSLFYKIGFDLRILFNYCQLEGVDCNEQFQTIFKDKVLAKCNDKDQLSECAEIGGPLRRKVYCEGVKNNGNSVYKKMLQWNRNEQTNTEKDNILNGLSCSKDITNLKGLLMSALNRDDGLFRFQDASHVFTAVGSNLIADEFMFKFMLQRWDQIYSSLIEDPTSLKWVIMTCTNGIRTENEIQQLKYFLKTAKNASKFSWITQALEEAELNVKWQNKYFDKLTKEFKDRMTTPPSN</sequence>
<keyword evidence="10 15" id="KW-0472">Membrane</keyword>
<evidence type="ECO:0000256" key="15">
    <source>
        <dbReference type="RuleBase" id="RU364040"/>
    </source>
</evidence>
<dbReference type="InterPro" id="IPR042097">
    <property type="entry name" value="Aminopeptidase_N-like_N_sf"/>
</dbReference>
<dbReference type="GO" id="GO:0008270">
    <property type="term" value="F:zinc ion binding"/>
    <property type="evidence" value="ECO:0007669"/>
    <property type="project" value="UniProtKB-UniRule"/>
</dbReference>
<keyword evidence="4 15" id="KW-0812">Transmembrane</keyword>
<evidence type="ECO:0000256" key="3">
    <source>
        <dbReference type="ARBA" id="ARBA00022670"/>
    </source>
</evidence>
<dbReference type="InterPro" id="IPR034016">
    <property type="entry name" value="M1_APN-typ"/>
</dbReference>
<comment type="cofactor">
    <cofactor evidence="13 15">
        <name>Zn(2+)</name>
        <dbReference type="ChEBI" id="CHEBI:29105"/>
    </cofactor>
    <text evidence="13 15">Binds 1 zinc ion per subunit.</text>
</comment>
<evidence type="ECO:0000256" key="4">
    <source>
        <dbReference type="ARBA" id="ARBA00022692"/>
    </source>
</evidence>
<evidence type="ECO:0000256" key="13">
    <source>
        <dbReference type="PIRSR" id="PIRSR634016-3"/>
    </source>
</evidence>
<protein>
    <recommendedName>
        <fullName evidence="15">Aminopeptidase</fullName>
        <ecNumber evidence="15">3.4.11.-</ecNumber>
    </recommendedName>
</protein>
<feature type="transmembrane region" description="Helical" evidence="15">
    <location>
        <begin position="21"/>
        <end position="43"/>
    </location>
</feature>
<feature type="binding site" evidence="13">
    <location>
        <position position="388"/>
    </location>
    <ligand>
        <name>Zn(2+)</name>
        <dbReference type="ChEBI" id="CHEBI:29105"/>
        <note>catalytic</note>
    </ligand>
</feature>
<dbReference type="GO" id="GO:0005737">
    <property type="term" value="C:cytoplasm"/>
    <property type="evidence" value="ECO:0007669"/>
    <property type="project" value="TreeGrafter"/>
</dbReference>
<dbReference type="InterPro" id="IPR024571">
    <property type="entry name" value="ERAP1-like_C_dom"/>
</dbReference>
<dbReference type="AlphaFoldDB" id="A0A2A2KCP9"/>
<dbReference type="FunFam" id="2.60.40.1910:FF:000006">
    <property type="entry name" value="Aminopeptidase"/>
    <property type="match status" value="1"/>
</dbReference>
<feature type="binding site" evidence="13">
    <location>
        <position position="384"/>
    </location>
    <ligand>
        <name>Zn(2+)</name>
        <dbReference type="ChEBI" id="CHEBI:29105"/>
        <note>catalytic</note>
    </ligand>
</feature>
<evidence type="ECO:0000256" key="14">
    <source>
        <dbReference type="PIRSR" id="PIRSR634016-4"/>
    </source>
</evidence>
<name>A0A2A2KCP9_9BILA</name>
<dbReference type="Gene3D" id="1.25.50.20">
    <property type="match status" value="1"/>
</dbReference>
<comment type="caution">
    <text evidence="19">The sequence shown here is derived from an EMBL/GenBank/DDBJ whole genome shotgun (WGS) entry which is preliminary data.</text>
</comment>
<dbReference type="Gene3D" id="1.10.390.10">
    <property type="entry name" value="Neutral Protease Domain 2"/>
    <property type="match status" value="1"/>
</dbReference>
<keyword evidence="7 13" id="KW-0862">Zinc</keyword>
<evidence type="ECO:0000256" key="11">
    <source>
        <dbReference type="ARBA" id="ARBA00023180"/>
    </source>
</evidence>
<dbReference type="FunFam" id="2.60.40.1730:FF:000013">
    <property type="entry name" value="Aminopeptidase"/>
    <property type="match status" value="1"/>
</dbReference>